<protein>
    <submittedName>
        <fullName evidence="1">Uncharacterized protein</fullName>
    </submittedName>
</protein>
<name>A0A5E8CHD5_9ZZZZ</name>
<organism evidence="1">
    <name type="scientific">seawater metagenome</name>
    <dbReference type="NCBI Taxonomy" id="1561972"/>
    <lineage>
        <taxon>unclassified sequences</taxon>
        <taxon>metagenomes</taxon>
        <taxon>ecological metagenomes</taxon>
    </lineage>
</organism>
<reference evidence="1" key="1">
    <citation type="submission" date="2019-09" db="EMBL/GenBank/DDBJ databases">
        <authorList>
            <person name="Needham M D."/>
        </authorList>
    </citation>
    <scope>NUCLEOTIDE SEQUENCE</scope>
</reference>
<dbReference type="EMBL" id="CABVLZ010000001">
    <property type="protein sequence ID" value="VVU94621.1"/>
    <property type="molecule type" value="Genomic_DNA"/>
</dbReference>
<sequence>MGCECNQNKCTAACGDTQGKECQSAADCGSKNNYTIQEFNDMIYSKKYIINYSNNQFQLGGSKSFKEAEEDVSLWSDPKLDGDHPSAKKVYLDLVHEFGKPNILINKEGGLAVWNEKQLNDGIHSEIILRDEAVKHCVPANHYDFLTSYINIYLPTDKFLDVMSVSGSVAYDGLKKLLSARCGSIAANLATLKTCLSIMDGKEEDYKNNIMQKGESMDKNREFIRKFIKKNNKQYSKELKEPYYALAFPNGCP</sequence>
<dbReference type="AlphaFoldDB" id="A0A5E8CHD5"/>
<gene>
    <name evidence="1" type="ORF">CPAV1605_346</name>
</gene>
<accession>A0A5E8CHD5</accession>
<proteinExistence type="predicted"/>
<evidence type="ECO:0000313" key="1">
    <source>
        <dbReference type="EMBL" id="VVU94621.1"/>
    </source>
</evidence>